<dbReference type="OrthoDB" id="327877at2"/>
<dbReference type="EMBL" id="AKWZ02000003">
    <property type="protein sequence ID" value="EPG75340.1"/>
    <property type="molecule type" value="Genomic_DNA"/>
</dbReference>
<evidence type="ECO:0000313" key="2">
    <source>
        <dbReference type="Proteomes" id="UP000014540"/>
    </source>
</evidence>
<evidence type="ECO:0000313" key="1">
    <source>
        <dbReference type="EMBL" id="EPG75340.1"/>
    </source>
</evidence>
<sequence>MEFDPEILAILDRIRNTSDPESSFSFAWMEGRRLYFAGNYFELHEVFEFQWKKEFGARKLLLHGWIQLAISLNKIFVKPNIRGARMQAEKSKQKFDALLQFAELSSAGRSHALKTIQFLEILLTKFNGDIDWDLEQIRGLSLPIMTETGEEWFSSI</sequence>
<dbReference type="RefSeq" id="WP_016548431.1">
    <property type="nucleotide sequence ID" value="NZ_AKWZ02000003.1"/>
</dbReference>
<accession>S3VFR8</accession>
<dbReference type="Gene3D" id="1.10.3450.10">
    <property type="entry name" value="TTHA0068-like"/>
    <property type="match status" value="1"/>
</dbReference>
<dbReference type="InterPro" id="IPR023203">
    <property type="entry name" value="TTHA0068_sf"/>
</dbReference>
<gene>
    <name evidence="1" type="ORF">LEP1GSC058_2145</name>
</gene>
<dbReference type="InterPro" id="IPR005500">
    <property type="entry name" value="DUF309"/>
</dbReference>
<dbReference type="SUPFAM" id="SSF140663">
    <property type="entry name" value="TTHA0068-like"/>
    <property type="match status" value="1"/>
</dbReference>
<dbReference type="PANTHER" id="PTHR34796">
    <property type="entry name" value="EXPRESSED PROTEIN"/>
    <property type="match status" value="1"/>
</dbReference>
<dbReference type="STRING" id="1193011.LEP1GSC058_2145"/>
<keyword evidence="2" id="KW-1185">Reference proteome</keyword>
<dbReference type="PANTHER" id="PTHR34796:SF1">
    <property type="entry name" value="EXPRESSED PROTEIN"/>
    <property type="match status" value="1"/>
</dbReference>
<dbReference type="Pfam" id="PF03745">
    <property type="entry name" value="DUF309"/>
    <property type="match status" value="1"/>
</dbReference>
<reference evidence="1" key="1">
    <citation type="submission" date="2013-04" db="EMBL/GenBank/DDBJ databases">
        <authorList>
            <person name="Harkins D.M."/>
            <person name="Durkin A.S."/>
            <person name="Selengut J.D."/>
            <person name="Sanka R."/>
            <person name="DePew J."/>
            <person name="Purushe J."/>
            <person name="Ahmed A."/>
            <person name="van der Linden H."/>
            <person name="Goris M.G.A."/>
            <person name="Hartskeerl R.A."/>
            <person name="Vinetz J.M."/>
            <person name="Sutton G.G."/>
            <person name="Nelson W.C."/>
            <person name="Fouts D.E."/>
        </authorList>
    </citation>
    <scope>NUCLEOTIDE SEQUENCE [LARGE SCALE GENOMIC DNA]</scope>
    <source>
        <strain evidence="1">BUT 6</strain>
    </source>
</reference>
<organism evidence="1 2">
    <name type="scientific">Leptospira fainei serovar Hurstbridge str. BUT 6</name>
    <dbReference type="NCBI Taxonomy" id="1193011"/>
    <lineage>
        <taxon>Bacteria</taxon>
        <taxon>Pseudomonadati</taxon>
        <taxon>Spirochaetota</taxon>
        <taxon>Spirochaetia</taxon>
        <taxon>Leptospirales</taxon>
        <taxon>Leptospiraceae</taxon>
        <taxon>Leptospira</taxon>
    </lineage>
</organism>
<proteinExistence type="predicted"/>
<protein>
    <submittedName>
        <fullName evidence="1">PF03745 domain protein</fullName>
    </submittedName>
</protein>
<dbReference type="AlphaFoldDB" id="S3VFR8"/>
<name>S3VFR8_9LEPT</name>
<comment type="caution">
    <text evidence="1">The sequence shown here is derived from an EMBL/GenBank/DDBJ whole genome shotgun (WGS) entry which is preliminary data.</text>
</comment>
<dbReference type="Proteomes" id="UP000014540">
    <property type="component" value="Unassembled WGS sequence"/>
</dbReference>